<keyword evidence="3" id="KW-1185">Reference proteome</keyword>
<accession>A0A5J6QH42</accession>
<dbReference type="RefSeq" id="WP_151131056.1">
    <property type="nucleotide sequence ID" value="NZ_CP043311.1"/>
</dbReference>
<protein>
    <recommendedName>
        <fullName evidence="1">Nucleotide modification associated domain-containing protein</fullName>
    </recommendedName>
</protein>
<sequence length="285" mass="31874">MRRIILSRKGFDSSAGGCPSPILPDGRLCSLPIPDTESAVCFGDITFDGINLGDVVSGLNREAGWHRRRAHLDPDLRPDALPRLPGWRPMLGQSGSAQGHLRNEGVAVGDLFLFFGSFRPVEEARHGDWRFSPALPARQVIWGWLQIGEILKVDDIPTDAMPWARYHPHFAYGEDASNTLYIATERLCLDGLLARLPGAGSFRYLDERLVLTAPGSTLQTRWQLPGWFAPSTERPGLSFHRNPNRWTRADDRCMLNSAYRGQEFVFDALGEQAPLDWIKSLLRTA</sequence>
<dbReference type="AlphaFoldDB" id="A0A5J6QH42"/>
<dbReference type="EMBL" id="CP043311">
    <property type="protein sequence ID" value="QEY60501.1"/>
    <property type="molecule type" value="Genomic_DNA"/>
</dbReference>
<gene>
    <name evidence="2" type="ORF">FXN65_00025</name>
</gene>
<evidence type="ECO:0000259" key="1">
    <source>
        <dbReference type="Pfam" id="PF18754"/>
    </source>
</evidence>
<reference evidence="2 3" key="1">
    <citation type="submission" date="2019-08" db="EMBL/GenBank/DDBJ databases">
        <title>Whole-genome Sequencing of e-waste polymer degrading bacterium Pseudomonas sp. strain PE08.</title>
        <authorList>
            <person name="Kirdat K."/>
            <person name="Debbarma P."/>
            <person name="Narawade N."/>
            <person name="Suyal D."/>
            <person name="Thorat V."/>
            <person name="Shouche Y."/>
            <person name="Goel R."/>
            <person name="Yadav A."/>
        </authorList>
    </citation>
    <scope>NUCLEOTIDE SEQUENCE [LARGE SCALE GENOMIC DNA]</scope>
    <source>
        <strain evidence="2 3">PE08</strain>
    </source>
</reference>
<dbReference type="Proteomes" id="UP000327179">
    <property type="component" value="Chromosome"/>
</dbReference>
<proteinExistence type="predicted"/>
<evidence type="ECO:0000313" key="2">
    <source>
        <dbReference type="EMBL" id="QEY60501.1"/>
    </source>
</evidence>
<feature type="domain" description="Nucleotide modification associated" evidence="1">
    <location>
        <begin position="3"/>
        <end position="267"/>
    </location>
</feature>
<dbReference type="InterPro" id="IPR041135">
    <property type="entry name" value="Nmad3"/>
</dbReference>
<evidence type="ECO:0000313" key="3">
    <source>
        <dbReference type="Proteomes" id="UP000327179"/>
    </source>
</evidence>
<dbReference type="KEGG" id="plal:FXN65_00025"/>
<organism evidence="2 3">
    <name type="scientific">Metapseudomonas lalkuanensis</name>
    <dbReference type="NCBI Taxonomy" id="2604832"/>
    <lineage>
        <taxon>Bacteria</taxon>
        <taxon>Pseudomonadati</taxon>
        <taxon>Pseudomonadota</taxon>
        <taxon>Gammaproteobacteria</taxon>
        <taxon>Pseudomonadales</taxon>
        <taxon>Pseudomonadaceae</taxon>
        <taxon>Metapseudomonas</taxon>
    </lineage>
</organism>
<dbReference type="Pfam" id="PF18754">
    <property type="entry name" value="Nmad3"/>
    <property type="match status" value="1"/>
</dbReference>
<name>A0A5J6QH42_9GAMM</name>